<comment type="caution">
    <text evidence="1">The sequence shown here is derived from an EMBL/GenBank/DDBJ whole genome shotgun (WGS) entry which is preliminary data.</text>
</comment>
<dbReference type="Proteomes" id="UP000477722">
    <property type="component" value="Unassembled WGS sequence"/>
</dbReference>
<evidence type="ECO:0000313" key="2">
    <source>
        <dbReference type="Proteomes" id="UP000477722"/>
    </source>
</evidence>
<sequence length="129" mass="14199">MPEPHPHWHAFAWNGSSVPPDGQARDPNAAVMPRELTAWFVKPVALHRGAYGTVEDAYRWLERELDGAVTVSGRVPQHELACALKHLKLRQDAYVGLYTSGGILVRALLTCPRTGADARPVRCPGWPSP</sequence>
<name>A0A6G4WV10_9ACTN</name>
<dbReference type="RefSeq" id="WP_165298750.1">
    <property type="nucleotide sequence ID" value="NZ_JAAKZZ010000093.1"/>
</dbReference>
<accession>A0A6G4WV10</accession>
<organism evidence="1 2">
    <name type="scientific">Streptomyces boncukensis</name>
    <dbReference type="NCBI Taxonomy" id="2711219"/>
    <lineage>
        <taxon>Bacteria</taxon>
        <taxon>Bacillati</taxon>
        <taxon>Actinomycetota</taxon>
        <taxon>Actinomycetes</taxon>
        <taxon>Kitasatosporales</taxon>
        <taxon>Streptomycetaceae</taxon>
        <taxon>Streptomyces</taxon>
    </lineage>
</organism>
<dbReference type="EMBL" id="JAAKZZ010000093">
    <property type="protein sequence ID" value="NGO69055.1"/>
    <property type="molecule type" value="Genomic_DNA"/>
</dbReference>
<proteinExistence type="predicted"/>
<keyword evidence="2" id="KW-1185">Reference proteome</keyword>
<protein>
    <submittedName>
        <fullName evidence="1">Uncharacterized protein</fullName>
    </submittedName>
</protein>
<reference evidence="1 2" key="1">
    <citation type="submission" date="2020-02" db="EMBL/GenBank/DDBJ databases">
        <title>Whole-genome analyses of novel actinobacteria.</title>
        <authorList>
            <person name="Sahin N."/>
            <person name="Tatar D."/>
        </authorList>
    </citation>
    <scope>NUCLEOTIDE SEQUENCE [LARGE SCALE GENOMIC DNA]</scope>
    <source>
        <strain evidence="1 2">SB3404</strain>
    </source>
</reference>
<gene>
    <name evidence="1" type="ORF">G5C65_11945</name>
</gene>
<evidence type="ECO:0000313" key="1">
    <source>
        <dbReference type="EMBL" id="NGO69055.1"/>
    </source>
</evidence>
<dbReference type="AlphaFoldDB" id="A0A6G4WV10"/>